<dbReference type="InterPro" id="IPR029058">
    <property type="entry name" value="AB_hydrolase_fold"/>
</dbReference>
<protein>
    <recommendedName>
        <fullName evidence="7">Polyhydroxybutyrate depolymerase</fullName>
    </recommendedName>
</protein>
<evidence type="ECO:0000256" key="2">
    <source>
        <dbReference type="ARBA" id="ARBA00022801"/>
    </source>
</evidence>
<organism evidence="5 6">
    <name type="scientific">Sphaerisporangium rufum</name>
    <dbReference type="NCBI Taxonomy" id="1381558"/>
    <lineage>
        <taxon>Bacteria</taxon>
        <taxon>Bacillati</taxon>
        <taxon>Actinomycetota</taxon>
        <taxon>Actinomycetes</taxon>
        <taxon>Streptosporangiales</taxon>
        <taxon>Streptosporangiaceae</taxon>
        <taxon>Sphaerisporangium</taxon>
    </lineage>
</organism>
<evidence type="ECO:0000313" key="6">
    <source>
        <dbReference type="Proteomes" id="UP000655287"/>
    </source>
</evidence>
<dbReference type="SUPFAM" id="SSF53474">
    <property type="entry name" value="alpha/beta-Hydrolases"/>
    <property type="match status" value="1"/>
</dbReference>
<evidence type="ECO:0000313" key="5">
    <source>
        <dbReference type="EMBL" id="GII78941.1"/>
    </source>
</evidence>
<accession>A0A919UZB9</accession>
<gene>
    <name evidence="5" type="ORF">Sru01_39230</name>
</gene>
<sequence>MRVITAALLAAAVAAGPAALPGAATPQERPQRDRPGTVRPPTWVEGTLRVGGVDRAYRLSVPHPGRVPVIIALHGKGDTPAGMDKTTRLSAVAAARGIAVAYPTGLNKAWGDSLEPTRLRPDPHADVEFVEALARRLVRGHHIDPARIYLAGMSNGANLALRIAAQRPARFAGVAAVAGQLAARPAPPRPERGIPALIVYGTADPLRPYAGLPDPPPPNDQISNEPPIATIGTMDTARAFARAAKAARHAPVRLPDTAPDDGTTVTRTTWHSPGTPRVELYTVRGGGHTWPGGTGQYPDIQGRVGMDIDAGRVIVGFFARR</sequence>
<proteinExistence type="predicted"/>
<evidence type="ECO:0008006" key="7">
    <source>
        <dbReference type="Google" id="ProtNLM"/>
    </source>
</evidence>
<dbReference type="AlphaFoldDB" id="A0A919UZB9"/>
<dbReference type="InterPro" id="IPR050955">
    <property type="entry name" value="Plant_Biomass_Hydrol_Est"/>
</dbReference>
<dbReference type="EMBL" id="BOOU01000053">
    <property type="protein sequence ID" value="GII78941.1"/>
    <property type="molecule type" value="Genomic_DNA"/>
</dbReference>
<dbReference type="Pfam" id="PF10503">
    <property type="entry name" value="Esterase_PHB"/>
    <property type="match status" value="1"/>
</dbReference>
<comment type="caution">
    <text evidence="5">The sequence shown here is derived from an EMBL/GenBank/DDBJ whole genome shotgun (WGS) entry which is preliminary data.</text>
</comment>
<feature type="compositionally biased region" description="Polar residues" evidence="3">
    <location>
        <begin position="263"/>
        <end position="272"/>
    </location>
</feature>
<evidence type="ECO:0000256" key="1">
    <source>
        <dbReference type="ARBA" id="ARBA00022729"/>
    </source>
</evidence>
<feature type="region of interest" description="Disordered" evidence="3">
    <location>
        <begin position="253"/>
        <end position="275"/>
    </location>
</feature>
<feature type="signal peptide" evidence="4">
    <location>
        <begin position="1"/>
        <end position="23"/>
    </location>
</feature>
<keyword evidence="6" id="KW-1185">Reference proteome</keyword>
<evidence type="ECO:0000256" key="3">
    <source>
        <dbReference type="SAM" id="MobiDB-lite"/>
    </source>
</evidence>
<dbReference type="RefSeq" id="WP_203988507.1">
    <property type="nucleotide sequence ID" value="NZ_BOOU01000053.1"/>
</dbReference>
<dbReference type="Gene3D" id="3.40.50.1820">
    <property type="entry name" value="alpha/beta hydrolase"/>
    <property type="match status" value="1"/>
</dbReference>
<dbReference type="InterPro" id="IPR010126">
    <property type="entry name" value="Esterase_phb"/>
</dbReference>
<name>A0A919UZB9_9ACTN</name>
<dbReference type="GO" id="GO:0005576">
    <property type="term" value="C:extracellular region"/>
    <property type="evidence" value="ECO:0007669"/>
    <property type="project" value="InterPro"/>
</dbReference>
<dbReference type="Proteomes" id="UP000655287">
    <property type="component" value="Unassembled WGS sequence"/>
</dbReference>
<dbReference type="GO" id="GO:0016787">
    <property type="term" value="F:hydrolase activity"/>
    <property type="evidence" value="ECO:0007669"/>
    <property type="project" value="UniProtKB-KW"/>
</dbReference>
<feature type="region of interest" description="Disordered" evidence="3">
    <location>
        <begin position="20"/>
        <end position="43"/>
    </location>
</feature>
<dbReference type="PANTHER" id="PTHR43037">
    <property type="entry name" value="UNNAMED PRODUCT-RELATED"/>
    <property type="match status" value="1"/>
</dbReference>
<reference evidence="5" key="1">
    <citation type="submission" date="2021-01" db="EMBL/GenBank/DDBJ databases">
        <title>Whole genome shotgun sequence of Sphaerisporangium rufum NBRC 109079.</title>
        <authorList>
            <person name="Komaki H."/>
            <person name="Tamura T."/>
        </authorList>
    </citation>
    <scope>NUCLEOTIDE SEQUENCE</scope>
    <source>
        <strain evidence="5">NBRC 109079</strain>
    </source>
</reference>
<keyword evidence="1 4" id="KW-0732">Signal</keyword>
<feature type="chain" id="PRO_5037481324" description="Polyhydroxybutyrate depolymerase" evidence="4">
    <location>
        <begin position="24"/>
        <end position="321"/>
    </location>
</feature>
<keyword evidence="2" id="KW-0378">Hydrolase</keyword>
<evidence type="ECO:0000256" key="4">
    <source>
        <dbReference type="SAM" id="SignalP"/>
    </source>
</evidence>
<dbReference type="PANTHER" id="PTHR43037:SF1">
    <property type="entry name" value="BLL1128 PROTEIN"/>
    <property type="match status" value="1"/>
</dbReference>